<dbReference type="GO" id="GO:0000976">
    <property type="term" value="F:transcription cis-regulatory region binding"/>
    <property type="evidence" value="ECO:0007669"/>
    <property type="project" value="TreeGrafter"/>
</dbReference>
<feature type="domain" description="Response regulatory" evidence="8">
    <location>
        <begin position="4"/>
        <end position="117"/>
    </location>
</feature>
<dbReference type="GO" id="GO:0032993">
    <property type="term" value="C:protein-DNA complex"/>
    <property type="evidence" value="ECO:0007669"/>
    <property type="project" value="TreeGrafter"/>
</dbReference>
<evidence type="ECO:0000256" key="1">
    <source>
        <dbReference type="ARBA" id="ARBA00022553"/>
    </source>
</evidence>
<dbReference type="Gene3D" id="3.40.50.2300">
    <property type="match status" value="1"/>
</dbReference>
<keyword evidence="1 6" id="KW-0597">Phosphoprotein</keyword>
<dbReference type="SMART" id="SM00448">
    <property type="entry name" value="REC"/>
    <property type="match status" value="1"/>
</dbReference>
<dbReference type="InterPro" id="IPR001789">
    <property type="entry name" value="Sig_transdc_resp-reg_receiver"/>
</dbReference>
<dbReference type="InterPro" id="IPR001867">
    <property type="entry name" value="OmpR/PhoB-type_DNA-bd"/>
</dbReference>
<dbReference type="Gene3D" id="6.10.250.690">
    <property type="match status" value="1"/>
</dbReference>
<evidence type="ECO:0000256" key="4">
    <source>
        <dbReference type="ARBA" id="ARBA00023125"/>
    </source>
</evidence>
<accession>A0A6L8UT58</accession>
<dbReference type="InterPro" id="IPR036388">
    <property type="entry name" value="WH-like_DNA-bd_sf"/>
</dbReference>
<gene>
    <name evidence="10" type="ORF">GQF01_04095</name>
</gene>
<keyword evidence="4 7" id="KW-0238">DNA-binding</keyword>
<organism evidence="10 11">
    <name type="scientific">Paenibacillus silvestris</name>
    <dbReference type="NCBI Taxonomy" id="2606219"/>
    <lineage>
        <taxon>Bacteria</taxon>
        <taxon>Bacillati</taxon>
        <taxon>Bacillota</taxon>
        <taxon>Bacilli</taxon>
        <taxon>Bacillales</taxon>
        <taxon>Paenibacillaceae</taxon>
        <taxon>Paenibacillus</taxon>
    </lineage>
</organism>
<keyword evidence="11" id="KW-1185">Reference proteome</keyword>
<evidence type="ECO:0000256" key="5">
    <source>
        <dbReference type="ARBA" id="ARBA00023163"/>
    </source>
</evidence>
<dbReference type="GO" id="GO:0005829">
    <property type="term" value="C:cytosol"/>
    <property type="evidence" value="ECO:0007669"/>
    <property type="project" value="TreeGrafter"/>
</dbReference>
<dbReference type="GO" id="GO:0006355">
    <property type="term" value="P:regulation of DNA-templated transcription"/>
    <property type="evidence" value="ECO:0007669"/>
    <property type="project" value="InterPro"/>
</dbReference>
<evidence type="ECO:0000259" key="8">
    <source>
        <dbReference type="PROSITE" id="PS50110"/>
    </source>
</evidence>
<evidence type="ECO:0000256" key="3">
    <source>
        <dbReference type="ARBA" id="ARBA00023015"/>
    </source>
</evidence>
<dbReference type="Pfam" id="PF00486">
    <property type="entry name" value="Trans_reg_C"/>
    <property type="match status" value="1"/>
</dbReference>
<dbReference type="InterPro" id="IPR039420">
    <property type="entry name" value="WalR-like"/>
</dbReference>
<keyword evidence="2" id="KW-0902">Two-component regulatory system</keyword>
<dbReference type="PANTHER" id="PTHR48111:SF31">
    <property type="entry name" value="TRANSCRIPTIONAL REGULATORY PROTEIN YXDJ"/>
    <property type="match status" value="1"/>
</dbReference>
<sequence>MNYTIYIVEDDISISRLMKEHIEKYGLAATVVTNFESIIEEFQLLTPHLVLLDVNLPKFDGFYWCRRIREISKVPILFISARESGLDQVRALENGADDYITKPFSYEVVMAKINSHIRRVFGDYAPSLNERVIELEGLRLYPERLELECQGKTAILTKKEAILLESLIQTYPKVVNRNYLLEQMWDHSDFVEENTLNVNITRVRKKLQDLNIENGIETIRGLGYKLNKSW</sequence>
<evidence type="ECO:0000259" key="9">
    <source>
        <dbReference type="PROSITE" id="PS51755"/>
    </source>
</evidence>
<proteinExistence type="predicted"/>
<dbReference type="InterPro" id="IPR016032">
    <property type="entry name" value="Sig_transdc_resp-reg_C-effctor"/>
</dbReference>
<evidence type="ECO:0000256" key="2">
    <source>
        <dbReference type="ARBA" id="ARBA00023012"/>
    </source>
</evidence>
<dbReference type="GO" id="GO:0000156">
    <property type="term" value="F:phosphorelay response regulator activity"/>
    <property type="evidence" value="ECO:0007669"/>
    <property type="project" value="TreeGrafter"/>
</dbReference>
<dbReference type="CDD" id="cd18159">
    <property type="entry name" value="REC_OmpR_NsrR-like"/>
    <property type="match status" value="1"/>
</dbReference>
<keyword evidence="5" id="KW-0804">Transcription</keyword>
<comment type="caution">
    <text evidence="10">The sequence shown here is derived from an EMBL/GenBank/DDBJ whole genome shotgun (WGS) entry which is preliminary data.</text>
</comment>
<feature type="DNA-binding region" description="OmpR/PhoB-type" evidence="7">
    <location>
        <begin position="130"/>
        <end position="228"/>
    </location>
</feature>
<keyword evidence="3" id="KW-0805">Transcription regulation</keyword>
<dbReference type="SMART" id="SM00862">
    <property type="entry name" value="Trans_reg_C"/>
    <property type="match status" value="1"/>
</dbReference>
<reference evidence="10 11" key="1">
    <citation type="submission" date="2019-12" db="EMBL/GenBank/DDBJ databases">
        <title>Paenibacillus sp. nov. sp. isolated from soil.</title>
        <authorList>
            <person name="Kim J."/>
            <person name="Jeong S.E."/>
            <person name="Jung H.S."/>
            <person name="Jeon C.O."/>
        </authorList>
    </citation>
    <scope>NUCLEOTIDE SEQUENCE [LARGE SCALE GENOMIC DNA]</scope>
    <source>
        <strain evidence="10 11">5J-6</strain>
    </source>
</reference>
<dbReference type="Proteomes" id="UP000481087">
    <property type="component" value="Unassembled WGS sequence"/>
</dbReference>
<evidence type="ECO:0000313" key="11">
    <source>
        <dbReference type="Proteomes" id="UP000481087"/>
    </source>
</evidence>
<dbReference type="Gene3D" id="1.10.10.10">
    <property type="entry name" value="Winged helix-like DNA-binding domain superfamily/Winged helix DNA-binding domain"/>
    <property type="match status" value="1"/>
</dbReference>
<dbReference type="Pfam" id="PF00072">
    <property type="entry name" value="Response_reg"/>
    <property type="match status" value="1"/>
</dbReference>
<evidence type="ECO:0000256" key="7">
    <source>
        <dbReference type="PROSITE-ProRule" id="PRU01091"/>
    </source>
</evidence>
<feature type="modified residue" description="4-aspartylphosphate" evidence="6">
    <location>
        <position position="53"/>
    </location>
</feature>
<dbReference type="PROSITE" id="PS51755">
    <property type="entry name" value="OMPR_PHOB"/>
    <property type="match status" value="1"/>
</dbReference>
<evidence type="ECO:0000313" key="10">
    <source>
        <dbReference type="EMBL" id="MZQ81305.1"/>
    </source>
</evidence>
<protein>
    <submittedName>
        <fullName evidence="10">Response regulator</fullName>
    </submittedName>
</protein>
<dbReference type="PROSITE" id="PS50110">
    <property type="entry name" value="RESPONSE_REGULATORY"/>
    <property type="match status" value="1"/>
</dbReference>
<dbReference type="PANTHER" id="PTHR48111">
    <property type="entry name" value="REGULATOR OF RPOS"/>
    <property type="match status" value="1"/>
</dbReference>
<dbReference type="EMBL" id="WTUZ01000010">
    <property type="protein sequence ID" value="MZQ81305.1"/>
    <property type="molecule type" value="Genomic_DNA"/>
</dbReference>
<feature type="domain" description="OmpR/PhoB-type" evidence="9">
    <location>
        <begin position="130"/>
        <end position="228"/>
    </location>
</feature>
<dbReference type="InterPro" id="IPR011006">
    <property type="entry name" value="CheY-like_superfamily"/>
</dbReference>
<dbReference type="RefSeq" id="WP_161405602.1">
    <property type="nucleotide sequence ID" value="NZ_WTUZ01000010.1"/>
</dbReference>
<evidence type="ECO:0000256" key="6">
    <source>
        <dbReference type="PROSITE-ProRule" id="PRU00169"/>
    </source>
</evidence>
<dbReference type="SUPFAM" id="SSF46894">
    <property type="entry name" value="C-terminal effector domain of the bipartite response regulators"/>
    <property type="match status" value="1"/>
</dbReference>
<dbReference type="CDD" id="cd00383">
    <property type="entry name" value="trans_reg_C"/>
    <property type="match status" value="1"/>
</dbReference>
<dbReference type="SUPFAM" id="SSF52172">
    <property type="entry name" value="CheY-like"/>
    <property type="match status" value="1"/>
</dbReference>
<dbReference type="AlphaFoldDB" id="A0A6L8UT58"/>
<name>A0A6L8UT58_9BACL</name>